<evidence type="ECO:0000313" key="4">
    <source>
        <dbReference type="Proteomes" id="UP000318431"/>
    </source>
</evidence>
<feature type="domain" description="SGNH hydrolase-type esterase" evidence="2">
    <location>
        <begin position="199"/>
        <end position="394"/>
    </location>
</feature>
<comment type="caution">
    <text evidence="3">The sequence shown here is derived from an EMBL/GenBank/DDBJ whole genome shotgun (WGS) entry which is preliminary data.</text>
</comment>
<reference evidence="3 4" key="1">
    <citation type="journal article" date="2015" name="Stand. Genomic Sci.">
        <title>Genomic Encyclopedia of Bacterial and Archaeal Type Strains, Phase III: the genomes of soil and plant-associated and newly described type strains.</title>
        <authorList>
            <person name="Whitman W.B."/>
            <person name="Woyke T."/>
            <person name="Klenk H.P."/>
            <person name="Zhou Y."/>
            <person name="Lilburn T.G."/>
            <person name="Beck B.J."/>
            <person name="De Vos P."/>
            <person name="Vandamme P."/>
            <person name="Eisen J.A."/>
            <person name="Garrity G."/>
            <person name="Hugenholtz P."/>
            <person name="Kyrpides N.C."/>
        </authorList>
    </citation>
    <scope>NUCLEOTIDE SEQUENCE [LARGE SCALE GENOMIC DNA]</scope>
    <source>
        <strain evidence="3 4">CGMCC 1.10822</strain>
    </source>
</reference>
<organism evidence="3 4">
    <name type="scientific">Pseudoduganella lurida</name>
    <dbReference type="NCBI Taxonomy" id="1036180"/>
    <lineage>
        <taxon>Bacteria</taxon>
        <taxon>Pseudomonadati</taxon>
        <taxon>Pseudomonadota</taxon>
        <taxon>Betaproteobacteria</taxon>
        <taxon>Burkholderiales</taxon>
        <taxon>Oxalobacteraceae</taxon>
        <taxon>Telluria group</taxon>
        <taxon>Pseudoduganella</taxon>
    </lineage>
</organism>
<accession>A0A562RE77</accession>
<name>A0A562RE77_9BURK</name>
<dbReference type="Gene3D" id="3.40.50.1110">
    <property type="entry name" value="SGNH hydrolase"/>
    <property type="match status" value="1"/>
</dbReference>
<dbReference type="OrthoDB" id="1828825at2"/>
<dbReference type="RefSeq" id="WP_145648204.1">
    <property type="nucleotide sequence ID" value="NZ_VLLB01000002.1"/>
</dbReference>
<dbReference type="SUPFAM" id="SSF52266">
    <property type="entry name" value="SGNH hydrolase"/>
    <property type="match status" value="1"/>
</dbReference>
<evidence type="ECO:0000256" key="1">
    <source>
        <dbReference type="SAM" id="SignalP"/>
    </source>
</evidence>
<dbReference type="PANTHER" id="PTHR43784">
    <property type="entry name" value="GDSL-LIKE LIPASE/ACYLHYDROLASE, PUTATIVE (AFU_ORTHOLOGUE AFUA_2G00820)-RELATED"/>
    <property type="match status" value="1"/>
</dbReference>
<feature type="chain" id="PRO_5021954566" evidence="1">
    <location>
        <begin position="26"/>
        <end position="417"/>
    </location>
</feature>
<keyword evidence="1" id="KW-0732">Signal</keyword>
<protein>
    <submittedName>
        <fullName evidence="3">Lysophospholipase L1-like esterase</fullName>
    </submittedName>
</protein>
<evidence type="ECO:0000259" key="2">
    <source>
        <dbReference type="Pfam" id="PF13472"/>
    </source>
</evidence>
<dbReference type="InterPro" id="IPR053140">
    <property type="entry name" value="GDSL_Rv0518-like"/>
</dbReference>
<dbReference type="EMBL" id="VLLB01000002">
    <property type="protein sequence ID" value="TWI67365.1"/>
    <property type="molecule type" value="Genomic_DNA"/>
</dbReference>
<dbReference type="InterPro" id="IPR036514">
    <property type="entry name" value="SGNH_hydro_sf"/>
</dbReference>
<gene>
    <name evidence="3" type="ORF">IP91_01478</name>
</gene>
<feature type="signal peptide" evidence="1">
    <location>
        <begin position="1"/>
        <end position="25"/>
    </location>
</feature>
<dbReference type="CDD" id="cd01830">
    <property type="entry name" value="XynE_like"/>
    <property type="match status" value="1"/>
</dbReference>
<proteinExistence type="predicted"/>
<keyword evidence="4" id="KW-1185">Reference proteome</keyword>
<dbReference type="InterPro" id="IPR013830">
    <property type="entry name" value="SGNH_hydro"/>
</dbReference>
<evidence type="ECO:0000313" key="3">
    <source>
        <dbReference type="EMBL" id="TWI67365.1"/>
    </source>
</evidence>
<dbReference type="Proteomes" id="UP000318431">
    <property type="component" value="Unassembled WGS sequence"/>
</dbReference>
<dbReference type="PANTHER" id="PTHR43784:SF2">
    <property type="entry name" value="GDSL-LIKE LIPASE_ACYLHYDROLASE, PUTATIVE (AFU_ORTHOLOGUE AFUA_2G00820)-RELATED"/>
    <property type="match status" value="1"/>
</dbReference>
<dbReference type="AlphaFoldDB" id="A0A562RE77"/>
<dbReference type="GO" id="GO:0016788">
    <property type="term" value="F:hydrolase activity, acting on ester bonds"/>
    <property type="evidence" value="ECO:0007669"/>
    <property type="project" value="UniProtKB-ARBA"/>
</dbReference>
<dbReference type="Pfam" id="PF13472">
    <property type="entry name" value="Lipase_GDSL_2"/>
    <property type="match status" value="1"/>
</dbReference>
<sequence>MPVFSQRSAALLCAFTLGLPFAAHSGERWATSWYASPQPVWGADFLLPTGVPGALDDETVCESLRLSAGGTRLRLVYSNRYGSAPVALGAARVGPASTTGQAVTFGGQPGVVIAPGAQVTSDPVALAVAPLSTLTVSSYFPRHTPVTTFHWGGQQTLAIAAGNRTAAAPLVHGTQVNGRLFLAGVLVETAGTPRTVVTLGDSITDGNGSTPDRNRRWPDVLAERLAPHGVAVANAGISGARLLHDGMGERAMARLGADVLEQPGVTNLVVLLGTNDIGWPGSPFAPGEPMTTLAQLQAGFRQVIAAAHARGVRVTGGTLPPFEHALEGTPYAGHYSPEKEALRQRLNDWIRLGAAFDAVVDFDAVLRDPARPQRMKGNYDSGDHLHPGDAGYRAMAAAVVIGALQAQDREAAVVPRP</sequence>